<dbReference type="PANTHER" id="PTHR35176">
    <property type="entry name" value="HEME OXYGENASE HI_0854-RELATED"/>
    <property type="match status" value="1"/>
</dbReference>
<dbReference type="Pfam" id="PF01243">
    <property type="entry name" value="PNPOx_N"/>
    <property type="match status" value="1"/>
</dbReference>
<dbReference type="GO" id="GO:0016627">
    <property type="term" value="F:oxidoreductase activity, acting on the CH-CH group of donors"/>
    <property type="evidence" value="ECO:0007669"/>
    <property type="project" value="TreeGrafter"/>
</dbReference>
<evidence type="ECO:0000256" key="2">
    <source>
        <dbReference type="SAM" id="MobiDB-lite"/>
    </source>
</evidence>
<evidence type="ECO:0000259" key="3">
    <source>
        <dbReference type="Pfam" id="PF01243"/>
    </source>
</evidence>
<feature type="region of interest" description="Disordered" evidence="2">
    <location>
        <begin position="10"/>
        <end position="32"/>
    </location>
</feature>
<dbReference type="STRING" id="630515.SAMN04489812_1925"/>
<dbReference type="AlphaFoldDB" id="A0A1H1S9Q2"/>
<dbReference type="GO" id="GO:0070967">
    <property type="term" value="F:coenzyme F420 binding"/>
    <property type="evidence" value="ECO:0007669"/>
    <property type="project" value="TreeGrafter"/>
</dbReference>
<dbReference type="Gene3D" id="2.30.110.10">
    <property type="entry name" value="Electron Transport, Fmn-binding Protein, Chain A"/>
    <property type="match status" value="1"/>
</dbReference>
<reference evidence="4 5" key="1">
    <citation type="submission" date="2016-10" db="EMBL/GenBank/DDBJ databases">
        <authorList>
            <person name="de Groot N.N."/>
        </authorList>
    </citation>
    <scope>NUCLEOTIDE SEQUENCE [LARGE SCALE GENOMIC DNA]</scope>
    <source>
        <strain evidence="4 5">DSM 21800</strain>
    </source>
</reference>
<evidence type="ECO:0000313" key="4">
    <source>
        <dbReference type="EMBL" id="SDS44486.1"/>
    </source>
</evidence>
<name>A0A1H1S9Q2_9ACTN</name>
<proteinExistence type="predicted"/>
<feature type="compositionally biased region" description="Basic and acidic residues" evidence="2">
    <location>
        <begin position="11"/>
        <end position="20"/>
    </location>
</feature>
<dbReference type="GO" id="GO:0005829">
    <property type="term" value="C:cytosol"/>
    <property type="evidence" value="ECO:0007669"/>
    <property type="project" value="TreeGrafter"/>
</dbReference>
<organism evidence="4 5">
    <name type="scientific">Microlunatus soli</name>
    <dbReference type="NCBI Taxonomy" id="630515"/>
    <lineage>
        <taxon>Bacteria</taxon>
        <taxon>Bacillati</taxon>
        <taxon>Actinomycetota</taxon>
        <taxon>Actinomycetes</taxon>
        <taxon>Propionibacteriales</taxon>
        <taxon>Propionibacteriaceae</taxon>
        <taxon>Microlunatus</taxon>
    </lineage>
</organism>
<keyword evidence="5" id="KW-1185">Reference proteome</keyword>
<dbReference type="PANTHER" id="PTHR35176:SF4">
    <property type="entry name" value="PYRIDOXAMINE 5'-PHOSPHATE OXIDASE-RELATED FMN-BINDING"/>
    <property type="match status" value="1"/>
</dbReference>
<evidence type="ECO:0000313" key="5">
    <source>
        <dbReference type="Proteomes" id="UP000199103"/>
    </source>
</evidence>
<dbReference type="InterPro" id="IPR011576">
    <property type="entry name" value="Pyridox_Oxase_N"/>
</dbReference>
<protein>
    <submittedName>
        <fullName evidence="4">Pyridoxamine 5'-phosphate oxidase</fullName>
    </submittedName>
</protein>
<sequence>MSVVVGSVARMADDATKDPTAEPGHLPDGYNDSGRQESLEWAVVRQRLEQSKHFWFSTADADGAPHARPIWASWVDNTVYADGGVEVTRWGRDLLANPRVQVHLESATEVVIVDGVFSRQTDLTPEAFRRVQASYLSRYADYQPEAADGMFMIKPRTVLAWQQFPADVTRFRFS</sequence>
<dbReference type="EMBL" id="LT629772">
    <property type="protein sequence ID" value="SDS44486.1"/>
    <property type="molecule type" value="Genomic_DNA"/>
</dbReference>
<dbReference type="SUPFAM" id="SSF50475">
    <property type="entry name" value="FMN-binding split barrel"/>
    <property type="match status" value="1"/>
</dbReference>
<keyword evidence="1" id="KW-0560">Oxidoreductase</keyword>
<evidence type="ECO:0000256" key="1">
    <source>
        <dbReference type="ARBA" id="ARBA00023002"/>
    </source>
</evidence>
<feature type="domain" description="Pyridoxamine 5'-phosphate oxidase N-terminal" evidence="3">
    <location>
        <begin position="44"/>
        <end position="161"/>
    </location>
</feature>
<accession>A0A1H1S9Q2</accession>
<dbReference type="Proteomes" id="UP000199103">
    <property type="component" value="Chromosome I"/>
</dbReference>
<dbReference type="InterPro" id="IPR052019">
    <property type="entry name" value="F420H2_bilvrd_red/Heme_oxyg"/>
</dbReference>
<dbReference type="InterPro" id="IPR012349">
    <property type="entry name" value="Split_barrel_FMN-bd"/>
</dbReference>
<gene>
    <name evidence="4" type="ORF">SAMN04489812_1925</name>
</gene>